<dbReference type="RefSeq" id="XP_005113100.1">
    <property type="nucleotide sequence ID" value="XM_005113043.3"/>
</dbReference>
<feature type="compositionally biased region" description="Low complexity" evidence="8">
    <location>
        <begin position="407"/>
        <end position="417"/>
    </location>
</feature>
<evidence type="ECO:0000256" key="4">
    <source>
        <dbReference type="ARBA" id="ARBA00022771"/>
    </source>
</evidence>
<dbReference type="PROSITE" id="PS00028">
    <property type="entry name" value="ZINC_FINGER_C2H2_1"/>
    <property type="match status" value="8"/>
</dbReference>
<evidence type="ECO:0000313" key="11">
    <source>
        <dbReference type="RefSeq" id="XP_005113100.1"/>
    </source>
</evidence>
<reference evidence="11" key="1">
    <citation type="submission" date="2025-08" db="UniProtKB">
        <authorList>
            <consortium name="RefSeq"/>
        </authorList>
    </citation>
    <scope>IDENTIFICATION</scope>
</reference>
<feature type="compositionally biased region" description="Polar residues" evidence="8">
    <location>
        <begin position="219"/>
        <end position="244"/>
    </location>
</feature>
<protein>
    <submittedName>
        <fullName evidence="11">Uncharacterized protein LOC101855769</fullName>
    </submittedName>
</protein>
<feature type="compositionally biased region" description="Polar residues" evidence="8">
    <location>
        <begin position="853"/>
        <end position="874"/>
    </location>
</feature>
<dbReference type="PROSITE" id="PS50157">
    <property type="entry name" value="ZINC_FINGER_C2H2_2"/>
    <property type="match status" value="9"/>
</dbReference>
<dbReference type="InterPro" id="IPR036236">
    <property type="entry name" value="Znf_C2H2_sf"/>
</dbReference>
<evidence type="ECO:0000256" key="5">
    <source>
        <dbReference type="ARBA" id="ARBA00022833"/>
    </source>
</evidence>
<feature type="region of interest" description="Disordered" evidence="8">
    <location>
        <begin position="396"/>
        <end position="417"/>
    </location>
</feature>
<dbReference type="Gene3D" id="3.30.160.60">
    <property type="entry name" value="Classic Zinc Finger"/>
    <property type="match status" value="7"/>
</dbReference>
<feature type="region of interest" description="Disordered" evidence="8">
    <location>
        <begin position="196"/>
        <end position="302"/>
    </location>
</feature>
<evidence type="ECO:0000256" key="8">
    <source>
        <dbReference type="SAM" id="MobiDB-lite"/>
    </source>
</evidence>
<dbReference type="Pfam" id="PF00096">
    <property type="entry name" value="zf-C2H2"/>
    <property type="match status" value="2"/>
</dbReference>
<feature type="region of interest" description="Disordered" evidence="8">
    <location>
        <begin position="754"/>
        <end position="775"/>
    </location>
</feature>
<accession>A0ABM0KAU0</accession>
<sequence>MSCSLGSRMTHIHQDQSCHPDLNYDLNSAKDSVMSATGQSHDLHTMEVDFVSRDALCCGELHDAETTEETVTSELSRGECGDLTDGHGKPVVMEMEQSRENVIVVQGGNDLVLEGADSSLLKCVKSLLAGGGGNSLMIVTKDGVHKEVSLSSDVHINEILPAMESKELLSYPVNLPSSQDPHVVVPSTSLTSPVISTVPSARTAPVPSSAVLESKGHTNKSSSQSFQHNKQIKTTTQPVMNSPERSISTRSSAAASSVVPTAAHGVGKSHKNLQASPAVPQTGSALSEPTVKTSGLDTHRSPAAQQLLTIAKKMMEEKALVKPLSSVEETGESSSSLGASDVKSTSCSDSIITMYLSSPDELKDKLEKLKTNSPVIVMQAGEDLLVGKKEVLDKDHCSDNSEETVPSGKQSSGNSSSESLVAALSSLSSSPVVYRCVECGYSSHNKHYYKQHVDLVHNADRPYKCPHCDYAGKRRHALLEHMVVHSNQRPFTCDHCNASFRKKGHLTNHVKLHTSQRLVHCGVCNIQLPDSEAFEAHLRKIHNTDKLYKCKLCDHTVVDREAMLNHLQSHNQAIVYSCPKCPNLYNDEESLVAHMKSCHEFVFVDGSSSVKAASTADVNVVQPEGVVAESQPANIMCSECGFVCSKAAAMKKHMWVHIKKESGGASGPPDKQASGPAECGATLGVLKMNVNKGQKSLPENVTYQCSSCSFSSSDNSVFIKHMLAHKTQNKQQNITLAALVKNPRSVAGFENVRRPTTSNPSIQQEQPQAAQSVPEVKYSGGTNVPFVYDKSAGRYRCVICGYHCEFQRTIKAHIWKHSGHQNIQYPVFEPSGKTTVSPAVSGVKGERKEEAPQWQQTSTAGSLDTGRSTGAHNSSVKTEAGLVIQLLPVDASSTCFLKNSSQVNASSLNSSTQSQTCASTEKLPEALAFAEVDSVPSSDSLSSVDSKALVKLDVVVGEKPQASATQAGGGVAGERGNIAGGGGERGNVAGGGGEQGNIAGGESEQRNIAGGESERGNVAGEGCTEPGVVVEIVDSVPSSLGLTGMKSQQGSPRVLDLDGSGSEATLLKSFQTYSQNKRLATNAGTEGKVEAFDEVQPGANPQRKKASVKQEESGAKVGLEPAVRLRCPSCDCVLMNKEALRSHLLSCQSVFDRDNGQATLSVAQKDEASSSKHLSDHDDTDTVPTEDSDATESSDEQTGPGEGGASGSQQKTGICSSLLAVIEQLRERSQSESEDAKTTSHLHKGGRRRNRQSGDTSPLTADDFQNIEKIRENGSDKFRCSLCHYTSQRICNMKLHMKTHRQKKPSECSLCDFSSTSSEALQEHMLKHCKVRTYACKFCPQSFNHKSTLRAHLRAHKDHEPFLCAYCVFETSNPLEYREHMQVHSGCSSRLRCPLCDNIFGNKEELTSHLLKCKGSRKKSEVSEDVTATQQKEKEVVEKVQSEVGLPAGTTAMATTAPPTQHMCVVSGCSFTSSNLKELQDHLSVHCNPSLLVCNLCDFKALHSRSLKSHMKRHANDQRYVQQPLEQYKCNLCGYVCHHLPSLKSHMWRHASDQSYSYEFTNDVINAAIDHDTRVDSDSTEVDDPELLDRVINSERKILEGELTKCSRGDGQRPICWVTFRCCSCGFETINKAKLNIHMRSHSDLIQQALDVPRKSTGPGKPGTTPGLLVKTGEKRALTETANTSPYVYVKVRKT</sequence>
<keyword evidence="4 7" id="KW-0863">Zinc-finger</keyword>
<organism evidence="10 11">
    <name type="scientific">Aplysia californica</name>
    <name type="common">California sea hare</name>
    <dbReference type="NCBI Taxonomy" id="6500"/>
    <lineage>
        <taxon>Eukaryota</taxon>
        <taxon>Metazoa</taxon>
        <taxon>Spiralia</taxon>
        <taxon>Lophotrochozoa</taxon>
        <taxon>Mollusca</taxon>
        <taxon>Gastropoda</taxon>
        <taxon>Heterobranchia</taxon>
        <taxon>Euthyneura</taxon>
        <taxon>Tectipleura</taxon>
        <taxon>Aplysiida</taxon>
        <taxon>Aplysioidea</taxon>
        <taxon>Aplysiidae</taxon>
        <taxon>Aplysia</taxon>
    </lineage>
</organism>
<gene>
    <name evidence="11" type="primary">LOC101855769</name>
</gene>
<feature type="compositionally biased region" description="Basic and acidic residues" evidence="8">
    <location>
        <begin position="1164"/>
        <end position="1177"/>
    </location>
</feature>
<feature type="compositionally biased region" description="Polar residues" evidence="8">
    <location>
        <begin position="754"/>
        <end position="771"/>
    </location>
</feature>
<feature type="region of interest" description="Disordered" evidence="8">
    <location>
        <begin position="834"/>
        <end position="874"/>
    </location>
</feature>
<feature type="compositionally biased region" description="Low complexity" evidence="8">
    <location>
        <begin position="245"/>
        <end position="263"/>
    </location>
</feature>
<evidence type="ECO:0000256" key="2">
    <source>
        <dbReference type="ARBA" id="ARBA00022723"/>
    </source>
</evidence>
<feature type="region of interest" description="Disordered" evidence="8">
    <location>
        <begin position="323"/>
        <end position="344"/>
    </location>
</feature>
<feature type="domain" description="C2H2-type" evidence="9">
    <location>
        <begin position="1278"/>
        <end position="1305"/>
    </location>
</feature>
<keyword evidence="5" id="KW-0862">Zinc</keyword>
<evidence type="ECO:0000256" key="3">
    <source>
        <dbReference type="ARBA" id="ARBA00022737"/>
    </source>
</evidence>
<feature type="compositionally biased region" description="Polar residues" evidence="8">
    <location>
        <begin position="272"/>
        <end position="296"/>
    </location>
</feature>
<keyword evidence="10" id="KW-1185">Reference proteome</keyword>
<dbReference type="PANTHER" id="PTHR24406">
    <property type="entry name" value="TRANSCRIPTIONAL REPRESSOR CTCFL-RELATED"/>
    <property type="match status" value="1"/>
</dbReference>
<evidence type="ECO:0000313" key="10">
    <source>
        <dbReference type="Proteomes" id="UP000694888"/>
    </source>
</evidence>
<dbReference type="Proteomes" id="UP000694888">
    <property type="component" value="Unplaced"/>
</dbReference>
<feature type="domain" description="C2H2-type" evidence="9">
    <location>
        <begin position="635"/>
        <end position="662"/>
    </location>
</feature>
<feature type="region of interest" description="Disordered" evidence="8">
    <location>
        <begin position="1162"/>
        <end position="1211"/>
    </location>
</feature>
<comment type="subcellular location">
    <subcellularLocation>
        <location evidence="1">Nucleus</location>
    </subcellularLocation>
</comment>
<feature type="compositionally biased region" description="Basic and acidic residues" evidence="8">
    <location>
        <begin position="1226"/>
        <end position="1238"/>
    </location>
</feature>
<feature type="domain" description="C2H2-type" evidence="9">
    <location>
        <begin position="463"/>
        <end position="490"/>
    </location>
</feature>
<dbReference type="InterPro" id="IPR013087">
    <property type="entry name" value="Znf_C2H2_type"/>
</dbReference>
<evidence type="ECO:0000259" key="9">
    <source>
        <dbReference type="PROSITE" id="PS50157"/>
    </source>
</evidence>
<dbReference type="InterPro" id="IPR050888">
    <property type="entry name" value="ZnF_C2H2-type_TF"/>
</dbReference>
<feature type="compositionally biased region" description="Basic residues" evidence="8">
    <location>
        <begin position="1240"/>
        <end position="1251"/>
    </location>
</feature>
<dbReference type="SUPFAM" id="SSF57667">
    <property type="entry name" value="beta-beta-alpha zinc fingers"/>
    <property type="match status" value="7"/>
</dbReference>
<feature type="compositionally biased region" description="Gly residues" evidence="8">
    <location>
        <begin position="967"/>
        <end position="999"/>
    </location>
</feature>
<name>A0ABM0KAU0_APLCA</name>
<dbReference type="GeneID" id="101855769"/>
<feature type="domain" description="C2H2-type" evidence="9">
    <location>
        <begin position="576"/>
        <end position="599"/>
    </location>
</feature>
<feature type="domain" description="C2H2-type" evidence="9">
    <location>
        <begin position="491"/>
        <end position="518"/>
    </location>
</feature>
<feature type="region of interest" description="Disordered" evidence="8">
    <location>
        <begin position="961"/>
        <end position="1023"/>
    </location>
</feature>
<feature type="domain" description="C2H2-type" evidence="9">
    <location>
        <begin position="434"/>
        <end position="462"/>
    </location>
</feature>
<feature type="domain" description="C2H2-type" evidence="9">
    <location>
        <begin position="1620"/>
        <end position="1643"/>
    </location>
</feature>
<dbReference type="SMART" id="SM00355">
    <property type="entry name" value="ZnF_C2H2"/>
    <property type="match status" value="19"/>
</dbReference>
<evidence type="ECO:0000256" key="6">
    <source>
        <dbReference type="ARBA" id="ARBA00023242"/>
    </source>
</evidence>
<keyword evidence="3" id="KW-0677">Repeat</keyword>
<evidence type="ECO:0000256" key="1">
    <source>
        <dbReference type="ARBA" id="ARBA00004123"/>
    </source>
</evidence>
<proteinExistence type="predicted"/>
<feature type="compositionally biased region" description="Low complexity" evidence="8">
    <location>
        <begin position="324"/>
        <end position="340"/>
    </location>
</feature>
<feature type="region of interest" description="Disordered" evidence="8">
    <location>
        <begin position="1226"/>
        <end position="1264"/>
    </location>
</feature>
<keyword evidence="6" id="KW-0539">Nucleus</keyword>
<keyword evidence="2" id="KW-0479">Metal-binding</keyword>
<feature type="domain" description="C2H2-type" evidence="9">
    <location>
        <begin position="1528"/>
        <end position="1555"/>
    </location>
</feature>
<feature type="region of interest" description="Disordered" evidence="8">
    <location>
        <begin position="1095"/>
        <end position="1117"/>
    </location>
</feature>
<evidence type="ECO:0000256" key="7">
    <source>
        <dbReference type="PROSITE-ProRule" id="PRU00042"/>
    </source>
</evidence>
<feature type="compositionally biased region" description="Acidic residues" evidence="8">
    <location>
        <begin position="1178"/>
        <end position="1195"/>
    </location>
</feature>
<feature type="domain" description="C2H2-type" evidence="9">
    <location>
        <begin position="1334"/>
        <end position="1361"/>
    </location>
</feature>